<keyword evidence="2" id="KW-1133">Transmembrane helix</keyword>
<reference evidence="3 4" key="1">
    <citation type="submission" date="2016-07" db="EMBL/GenBank/DDBJ databases">
        <title>Genome analysis of Flavihumibacter stibioxidans YS-17.</title>
        <authorList>
            <person name="Shi K."/>
            <person name="Han Y."/>
            <person name="Wang G."/>
        </authorList>
    </citation>
    <scope>NUCLEOTIDE SEQUENCE [LARGE SCALE GENOMIC DNA]</scope>
    <source>
        <strain evidence="3 4">YS-17</strain>
    </source>
</reference>
<organism evidence="3 4">
    <name type="scientific">Flavihumibacter stibioxidans</name>
    <dbReference type="NCBI Taxonomy" id="1834163"/>
    <lineage>
        <taxon>Bacteria</taxon>
        <taxon>Pseudomonadati</taxon>
        <taxon>Bacteroidota</taxon>
        <taxon>Chitinophagia</taxon>
        <taxon>Chitinophagales</taxon>
        <taxon>Chitinophagaceae</taxon>
        <taxon>Flavihumibacter</taxon>
    </lineage>
</organism>
<protein>
    <recommendedName>
        <fullName evidence="5">DUF2892 domain-containing protein</fullName>
    </recommendedName>
</protein>
<evidence type="ECO:0000256" key="2">
    <source>
        <dbReference type="SAM" id="Phobius"/>
    </source>
</evidence>
<keyword evidence="2" id="KW-0812">Transmembrane</keyword>
<feature type="transmembrane region" description="Helical" evidence="2">
    <location>
        <begin position="34"/>
        <end position="57"/>
    </location>
</feature>
<keyword evidence="4" id="KW-1185">Reference proteome</keyword>
<sequence length="84" mass="9119">MRTILTGWNFMRFLRLGIGLYALVAAWMQREPLLAAAGVFLVLMALFNAGCCAGGACSTGYRSPRGNQPAGKETISYEEVKSDQ</sequence>
<name>A0ABR7MBQ1_9BACT</name>
<feature type="region of interest" description="Disordered" evidence="1">
    <location>
        <begin position="60"/>
        <end position="84"/>
    </location>
</feature>
<evidence type="ECO:0000313" key="3">
    <source>
        <dbReference type="EMBL" id="MBC6491934.1"/>
    </source>
</evidence>
<accession>A0ABR7MBQ1</accession>
<gene>
    <name evidence="3" type="ORF">BC349_12800</name>
</gene>
<keyword evidence="2" id="KW-0472">Membrane</keyword>
<feature type="transmembrane region" description="Helical" evidence="2">
    <location>
        <begin position="12"/>
        <end position="28"/>
    </location>
</feature>
<evidence type="ECO:0000256" key="1">
    <source>
        <dbReference type="SAM" id="MobiDB-lite"/>
    </source>
</evidence>
<evidence type="ECO:0000313" key="4">
    <source>
        <dbReference type="Proteomes" id="UP000765802"/>
    </source>
</evidence>
<evidence type="ECO:0008006" key="5">
    <source>
        <dbReference type="Google" id="ProtNLM"/>
    </source>
</evidence>
<dbReference type="EMBL" id="MBUA01000023">
    <property type="protein sequence ID" value="MBC6491934.1"/>
    <property type="molecule type" value="Genomic_DNA"/>
</dbReference>
<comment type="caution">
    <text evidence="3">The sequence shown here is derived from an EMBL/GenBank/DDBJ whole genome shotgun (WGS) entry which is preliminary data.</text>
</comment>
<dbReference type="Proteomes" id="UP000765802">
    <property type="component" value="Unassembled WGS sequence"/>
</dbReference>
<dbReference type="RefSeq" id="WP_187257248.1">
    <property type="nucleotide sequence ID" value="NZ_JBHULF010000007.1"/>
</dbReference>
<proteinExistence type="predicted"/>